<accession>A0A481Z1C5</accession>
<reference evidence="2" key="1">
    <citation type="journal article" date="2019" name="MBio">
        <title>Virus Genomes from Deep Sea Sediments Expand the Ocean Megavirome and Support Independent Origins of Viral Gigantism.</title>
        <authorList>
            <person name="Backstrom D."/>
            <person name="Yutin N."/>
            <person name="Jorgensen S.L."/>
            <person name="Dharamshi J."/>
            <person name="Homa F."/>
            <person name="Zaremba-Niedwiedzka K."/>
            <person name="Spang A."/>
            <person name="Wolf Y.I."/>
            <person name="Koonin E.V."/>
            <person name="Ettema T.J."/>
        </authorList>
    </citation>
    <scope>NUCLEOTIDE SEQUENCE</scope>
</reference>
<feature type="region of interest" description="Disordered" evidence="1">
    <location>
        <begin position="224"/>
        <end position="253"/>
    </location>
</feature>
<protein>
    <submittedName>
        <fullName evidence="2">Uncharacterized protein</fullName>
    </submittedName>
</protein>
<dbReference type="Pfam" id="PF19068">
    <property type="entry name" value="DUF5764"/>
    <property type="match status" value="1"/>
</dbReference>
<dbReference type="EMBL" id="MK500406">
    <property type="protein sequence ID" value="QBK88961.1"/>
    <property type="molecule type" value="Genomic_DNA"/>
</dbReference>
<proteinExistence type="predicted"/>
<evidence type="ECO:0000313" key="2">
    <source>
        <dbReference type="EMBL" id="QBK88961.1"/>
    </source>
</evidence>
<dbReference type="InterPro" id="IPR043913">
    <property type="entry name" value="DUF5764"/>
</dbReference>
<name>A0A481Z1C5_9VIRU</name>
<evidence type="ECO:0000256" key="1">
    <source>
        <dbReference type="SAM" id="MobiDB-lite"/>
    </source>
</evidence>
<organism evidence="2">
    <name type="scientific">Mimivirus LCMiAC02</name>
    <dbReference type="NCBI Taxonomy" id="2506609"/>
    <lineage>
        <taxon>Viruses</taxon>
        <taxon>Varidnaviria</taxon>
        <taxon>Bamfordvirae</taxon>
        <taxon>Nucleocytoviricota</taxon>
        <taxon>Megaviricetes</taxon>
        <taxon>Imitervirales</taxon>
        <taxon>Mimiviridae</taxon>
        <taxon>Klosneuvirinae</taxon>
    </lineage>
</organism>
<gene>
    <name evidence="2" type="ORF">LCMiAC02_00540</name>
</gene>
<sequence length="360" mass="42261">MTHYYEKNIVEIKHEYTECLLDITTPFIYEGIKHMYDYSRGAHRKLLKKQEEINSNKKIKGPLEIFQLCLADIENTSNSKMENEVNRIKSKSKSNCADWYDDLVKAVIKSNIILLTYTTSKNKSELVERRFHETIKTSDFIHRCYVSCAEIFYNNPEIFYHGYHSLKVKENQREICNIIEKGIKNAIRKMLPMKLILTEYNSNDYLTESEPSAKYENIKDKLNQDASNLTNSRIEETSLHRTKSNENNTDDQVDNYEEIDDTDIVDEIINSDDDSEHRADASSILTKITSMDHKMNVENDVKLNKSNTNNNKSNKIPEAKNDKVLLDLLKQNENNSPIRKYNNRTTRQNQEFMRKVRSMQ</sequence>